<dbReference type="GO" id="GO:0009451">
    <property type="term" value="P:RNA modification"/>
    <property type="evidence" value="ECO:0007669"/>
    <property type="project" value="InterPro"/>
</dbReference>
<dbReference type="EMBL" id="JABEZZ010000008">
    <property type="protein sequence ID" value="MBA0593201.1"/>
    <property type="molecule type" value="Genomic_DNA"/>
</dbReference>
<protein>
    <recommendedName>
        <fullName evidence="4">ABC transporter domain-containing protein</fullName>
    </recommendedName>
</protein>
<feature type="region of interest" description="Disordered" evidence="3">
    <location>
        <begin position="1232"/>
        <end position="1270"/>
    </location>
</feature>
<feature type="repeat" description="PPR" evidence="2">
    <location>
        <begin position="161"/>
        <end position="195"/>
    </location>
</feature>
<dbReference type="FunFam" id="3.40.50.300:FF:000144">
    <property type="entry name" value="ATP-binding cassette sub-family E member 1"/>
    <property type="match status" value="1"/>
</dbReference>
<dbReference type="GO" id="GO:0005524">
    <property type="term" value="F:ATP binding"/>
    <property type="evidence" value="ECO:0007669"/>
    <property type="project" value="InterPro"/>
</dbReference>
<dbReference type="InterPro" id="IPR002885">
    <property type="entry name" value="PPR_rpt"/>
</dbReference>
<dbReference type="FunFam" id="1.25.40.10:FF:000640">
    <property type="entry name" value="Tetratricopeptide repeat (TPR)-like superfamily protein"/>
    <property type="match status" value="1"/>
</dbReference>
<feature type="compositionally biased region" description="Polar residues" evidence="3">
    <location>
        <begin position="1254"/>
        <end position="1270"/>
    </location>
</feature>
<dbReference type="FunFam" id="1.25.40.10:FF:000975">
    <property type="entry name" value="Pentatricopeptide repeat-containing protein"/>
    <property type="match status" value="1"/>
</dbReference>
<dbReference type="InterPro" id="IPR027417">
    <property type="entry name" value="P-loop_NTPase"/>
</dbReference>
<feature type="non-terminal residue" evidence="5">
    <location>
        <position position="1288"/>
    </location>
</feature>
<dbReference type="PANTHER" id="PTHR24015">
    <property type="entry name" value="OS07G0578800 PROTEIN-RELATED"/>
    <property type="match status" value="1"/>
</dbReference>
<dbReference type="PROSITE" id="PS51375">
    <property type="entry name" value="PPR"/>
    <property type="match status" value="6"/>
</dbReference>
<evidence type="ECO:0000256" key="2">
    <source>
        <dbReference type="PROSITE-ProRule" id="PRU00708"/>
    </source>
</evidence>
<organism evidence="5 6">
    <name type="scientific">Gossypium raimondii</name>
    <name type="common">Peruvian cotton</name>
    <name type="synonym">Gossypium klotzschianum subsp. raimondii</name>
    <dbReference type="NCBI Taxonomy" id="29730"/>
    <lineage>
        <taxon>Eukaryota</taxon>
        <taxon>Viridiplantae</taxon>
        <taxon>Streptophyta</taxon>
        <taxon>Embryophyta</taxon>
        <taxon>Tracheophyta</taxon>
        <taxon>Spermatophyta</taxon>
        <taxon>Magnoliopsida</taxon>
        <taxon>eudicotyledons</taxon>
        <taxon>Gunneridae</taxon>
        <taxon>Pentapetalae</taxon>
        <taxon>rosids</taxon>
        <taxon>malvids</taxon>
        <taxon>Malvales</taxon>
        <taxon>Malvaceae</taxon>
        <taxon>Malvoideae</taxon>
        <taxon>Gossypium</taxon>
    </lineage>
</organism>
<accession>A0A7J8PV70</accession>
<keyword evidence="1" id="KW-0677">Repeat</keyword>
<dbReference type="FunFam" id="1.25.40.10:FF:000073">
    <property type="entry name" value="Pentatricopeptide repeat-containing protein chloroplastic"/>
    <property type="match status" value="1"/>
</dbReference>
<dbReference type="FunFam" id="1.25.40.10:FF:000353">
    <property type="entry name" value="Pentatricopeptide repeat-containing protein At4g39530"/>
    <property type="match status" value="1"/>
</dbReference>
<feature type="repeat" description="PPR" evidence="2">
    <location>
        <begin position="262"/>
        <end position="296"/>
    </location>
</feature>
<name>A0A7J8PV70_GOSRA</name>
<proteinExistence type="predicted"/>
<feature type="repeat" description="PPR" evidence="2">
    <location>
        <begin position="465"/>
        <end position="499"/>
    </location>
</feature>
<dbReference type="Pfam" id="PF00005">
    <property type="entry name" value="ABC_tran"/>
    <property type="match status" value="1"/>
</dbReference>
<comment type="caution">
    <text evidence="5">The sequence shown here is derived from an EMBL/GenBank/DDBJ whole genome shotgun (WGS) entry which is preliminary data.</text>
</comment>
<dbReference type="InterPro" id="IPR046960">
    <property type="entry name" value="PPR_At4g14850-like_plant"/>
</dbReference>
<dbReference type="SUPFAM" id="SSF52540">
    <property type="entry name" value="P-loop containing nucleoside triphosphate hydrolases"/>
    <property type="match status" value="1"/>
</dbReference>
<evidence type="ECO:0000259" key="4">
    <source>
        <dbReference type="PROSITE" id="PS50893"/>
    </source>
</evidence>
<evidence type="ECO:0000256" key="1">
    <source>
        <dbReference type="ARBA" id="ARBA00022737"/>
    </source>
</evidence>
<gene>
    <name evidence="5" type="ORF">Gorai_010158</name>
</gene>
<reference evidence="5 6" key="1">
    <citation type="journal article" date="2019" name="Genome Biol. Evol.">
        <title>Insights into the evolution of the New World diploid cottons (Gossypium, subgenus Houzingenia) based on genome sequencing.</title>
        <authorList>
            <person name="Grover C.E."/>
            <person name="Arick M.A. 2nd"/>
            <person name="Thrash A."/>
            <person name="Conover J.L."/>
            <person name="Sanders W.S."/>
            <person name="Peterson D.G."/>
            <person name="Frelichowski J.E."/>
            <person name="Scheffler J.A."/>
            <person name="Scheffler B.E."/>
            <person name="Wendel J.F."/>
        </authorList>
    </citation>
    <scope>NUCLEOTIDE SEQUENCE [LARGE SCALE GENOMIC DNA]</scope>
    <source>
        <strain evidence="5">8</strain>
        <tissue evidence="5">Leaf</tissue>
    </source>
</reference>
<dbReference type="PANTHER" id="PTHR24015:SF1991">
    <property type="entry name" value="OS01G0938000 PROTEIN"/>
    <property type="match status" value="1"/>
</dbReference>
<dbReference type="GO" id="GO:0003723">
    <property type="term" value="F:RNA binding"/>
    <property type="evidence" value="ECO:0007669"/>
    <property type="project" value="InterPro"/>
</dbReference>
<dbReference type="InterPro" id="IPR003439">
    <property type="entry name" value="ABC_transporter-like_ATP-bd"/>
</dbReference>
<feature type="repeat" description="PPR" evidence="2">
    <location>
        <begin position="567"/>
        <end position="597"/>
    </location>
</feature>
<dbReference type="GO" id="GO:0016887">
    <property type="term" value="F:ATP hydrolysis activity"/>
    <property type="evidence" value="ECO:0007669"/>
    <property type="project" value="InterPro"/>
</dbReference>
<feature type="repeat" description="PPR" evidence="2">
    <location>
        <begin position="363"/>
        <end position="397"/>
    </location>
</feature>
<evidence type="ECO:0000313" key="6">
    <source>
        <dbReference type="Proteomes" id="UP000593578"/>
    </source>
</evidence>
<sequence>MGNRVQTIKSSKANFPRYLIRLTGYFSSSLLPPNKKFSSRIPVGCKLKHPILFIGSHGLFSNVHPLFAAKSFHFSTVVQPFAKMSQRDSYRLYTQFYDVIDLLKSSTARPSLVTATIAHCLAIKIGALAHLPACTSLLTAYSRAKYFISALALFDEFCDRDVILWNAMINAAVENKSYNVAMQFFVEMTEVGVAFDSTTLLLIVSSLSHMKYLKHGKSFHCLSIKVGMLGDCSLCNALLDMYAKCGDLTSSQSMFTWMDCRDVISWNSMVNGFLYNGHPGKSFWCFREMISLGIRVDSMSLSCAISASAASGELSSGQTIHAWGIKQGYNFDISCSNSLISLYSESGDIEASKSVFKEMVLKDVISWNAMIGGFASNGMILETFDMLYKMQLTGYAQPDVATLFTIISLCAERMLLREGKTVHGFTIRRQMISDLWVINSLLDMYSKCNCIIKAELLFNAIPERDLVSWNVMISGYSRNGYSKEAQSLFKTLTHQCLQLSFSTVLAVISSCISLDSLQFGKSIHCWEIKAGLSSNILMVNSLMHMYINFGDLSAAFMLFDTISSEEDIACWNTIIAGCTNNGHFREALATFNWMRQVMDVMCDSITLVNVISACGNLLLIYEGKSLHGLAIKTFVGSETRVQNALITMYGRCGHTKSARSVLDFCSSRNLCSWNCMISAFSQNKEGRRALELFHFLEFEPNEITIVALLSACNQLGLLRQGKQIHGLVLRIGIFENSFISAALVDMYSNCGQLDLGWQIFTRSKDKSIAVWNSMISAYGYHGNGQMAIQLFHKMCDSGVRPSKSSFVSLLSACSHSGLVNEGLWYYMVMLEEYGVEAVTEHQVCVVDMLGRAGKLEEAYEFIKQIPGEAGVGVWGALLSACNYHGNMEMGREVAEHLFGLEPENVVGYYISLANLPSSDIRPQYVDHIPKAVQGNVGQVVDRNVGDLSGGELQRFAIAPGPFGVVTLPFSIREGINIFWTGFVPTENLRFRDDFEVAETPQESAEEIETYARYRYPTMTKTRGNFKVIEFEGEFTDSQIIVMFGENGRGKTTFIRMLAGLLTPDSVEGSDVEIPEFNVSYKPQKSSPRFPDTVRLLLHQRIRDSYMHPQFVSDVMKPLLIEQLMDEEVANLSVGELQRVALAWKDEPSAYLDSEQPIVASKVIKRFILHAKKTAFVVEHDFIMATYLADRVIVYEGKPSVDCTANSPQSLLTSMNLFLSHLDITFRRDPTNYRPRINKLDPTKDRKQKAAGLLNSDQTKQMGNVGSPMSTSDVYRNAVSGEINKILEA</sequence>
<dbReference type="Pfam" id="PF01535">
    <property type="entry name" value="PPR"/>
    <property type="match status" value="8"/>
</dbReference>
<dbReference type="Pfam" id="PF13041">
    <property type="entry name" value="PPR_2"/>
    <property type="match status" value="2"/>
</dbReference>
<evidence type="ECO:0000313" key="5">
    <source>
        <dbReference type="EMBL" id="MBA0593201.1"/>
    </source>
</evidence>
<dbReference type="Proteomes" id="UP000593578">
    <property type="component" value="Unassembled WGS sequence"/>
</dbReference>
<dbReference type="NCBIfam" id="TIGR00756">
    <property type="entry name" value="PPR"/>
    <property type="match status" value="3"/>
</dbReference>
<dbReference type="PROSITE" id="PS50893">
    <property type="entry name" value="ABC_TRANSPORTER_2"/>
    <property type="match status" value="1"/>
</dbReference>
<evidence type="ECO:0000256" key="3">
    <source>
        <dbReference type="SAM" id="MobiDB-lite"/>
    </source>
</evidence>
<dbReference type="InterPro" id="IPR011990">
    <property type="entry name" value="TPR-like_helical_dom_sf"/>
</dbReference>
<feature type="domain" description="ABC transporter" evidence="4">
    <location>
        <begin position="1013"/>
        <end position="1221"/>
    </location>
</feature>
<feature type="repeat" description="PPR" evidence="2">
    <location>
        <begin position="767"/>
        <end position="801"/>
    </location>
</feature>
<dbReference type="Gene3D" id="1.25.40.10">
    <property type="entry name" value="Tetratricopeptide repeat domain"/>
    <property type="match status" value="7"/>
</dbReference>
<dbReference type="Gene3D" id="3.40.50.300">
    <property type="entry name" value="P-loop containing nucleotide triphosphate hydrolases"/>
    <property type="match status" value="1"/>
</dbReference>